<keyword evidence="1" id="KW-0732">Signal</keyword>
<sequence>MNSAVRIRAAAALAFLLVLGPRALSTGIAHADPGTARRLVVLGSSTALGAGASTPDSAWVKRFEVALTALNPDHQLVNLATLGSTGYHLRPTGTSPPAGRPSPDTAHNITAALALDPDAIVISLSGDDVASGFASWEQIASFDSLLDRADAARVPVWVATPQPRDLAPAARDSLAAMRDYTFAKFGSKALDFWTSLATASGSIDPAYGSGDGVNPNDAGHRLLFDRVLAAGIVVASPPPGTDTTRHIVVLGSSTAAGIGPSHPDSAWVNRYRAAVQQIFPGHQVTNLAVGGFTTYHVQPTGFVAPAGRPSPDPTHNITTALGLAPDLLIINLPSNDAANGYTLAEQFENYERVVALAELAEVPVWVTTTQPRDLSAAARESLMVVRDWTLTRFGTRAIDFWSTVANPDGTIDSGYSAGDGIHLNDGAHQLLFERVMAESLVTAPVVGVPTPRAPAGPALHLLSVGPNPARGRVRFEFVLDRPESVELLLYDVRGRLRDSTGFGRLPVGRHAQWLAVDGLPSGIYFALVRTSHGSTARRVALVR</sequence>
<evidence type="ECO:0000256" key="1">
    <source>
        <dbReference type="SAM" id="SignalP"/>
    </source>
</evidence>
<organism evidence="3 4">
    <name type="scientific">Eiseniibacteriota bacterium</name>
    <dbReference type="NCBI Taxonomy" id="2212470"/>
    <lineage>
        <taxon>Bacteria</taxon>
        <taxon>Candidatus Eiseniibacteriota</taxon>
    </lineage>
</organism>
<dbReference type="EMBL" id="JABFRW010000103">
    <property type="protein sequence ID" value="NOT34253.1"/>
    <property type="molecule type" value="Genomic_DNA"/>
</dbReference>
<protein>
    <recommendedName>
        <fullName evidence="2">SGNH hydrolase-type esterase domain-containing protein</fullName>
    </recommendedName>
</protein>
<dbReference type="InterPro" id="IPR036514">
    <property type="entry name" value="SGNH_hydro_sf"/>
</dbReference>
<evidence type="ECO:0000259" key="2">
    <source>
        <dbReference type="Pfam" id="PF13472"/>
    </source>
</evidence>
<feature type="domain" description="SGNH hydrolase-type esterase" evidence="2">
    <location>
        <begin position="41"/>
        <end position="222"/>
    </location>
</feature>
<dbReference type="AlphaFoldDB" id="A0A849SKM6"/>
<feature type="domain" description="SGNH hydrolase-type esterase" evidence="2">
    <location>
        <begin position="249"/>
        <end position="430"/>
    </location>
</feature>
<feature type="signal peptide" evidence="1">
    <location>
        <begin position="1"/>
        <end position="31"/>
    </location>
</feature>
<evidence type="ECO:0000313" key="3">
    <source>
        <dbReference type="EMBL" id="NOT34253.1"/>
    </source>
</evidence>
<name>A0A849SKM6_UNCEI</name>
<feature type="chain" id="PRO_5032316336" description="SGNH hydrolase-type esterase domain-containing protein" evidence="1">
    <location>
        <begin position="32"/>
        <end position="543"/>
    </location>
</feature>
<dbReference type="Gene3D" id="3.40.50.1110">
    <property type="entry name" value="SGNH hydrolase"/>
    <property type="match status" value="2"/>
</dbReference>
<proteinExistence type="predicted"/>
<dbReference type="Proteomes" id="UP000580839">
    <property type="component" value="Unassembled WGS sequence"/>
</dbReference>
<accession>A0A849SKM6</accession>
<dbReference type="PANTHER" id="PTHR43784:SF2">
    <property type="entry name" value="GDSL-LIKE LIPASE_ACYLHYDROLASE, PUTATIVE (AFU_ORTHOLOGUE AFUA_2G00820)-RELATED"/>
    <property type="match status" value="1"/>
</dbReference>
<dbReference type="InterPro" id="IPR013830">
    <property type="entry name" value="SGNH_hydro"/>
</dbReference>
<gene>
    <name evidence="3" type="ORF">HOP12_08810</name>
</gene>
<dbReference type="Pfam" id="PF13472">
    <property type="entry name" value="Lipase_GDSL_2"/>
    <property type="match status" value="2"/>
</dbReference>
<dbReference type="SUPFAM" id="SSF52266">
    <property type="entry name" value="SGNH hydrolase"/>
    <property type="match status" value="2"/>
</dbReference>
<dbReference type="InterPro" id="IPR053140">
    <property type="entry name" value="GDSL_Rv0518-like"/>
</dbReference>
<reference evidence="3 4" key="1">
    <citation type="submission" date="2020-04" db="EMBL/GenBank/DDBJ databases">
        <title>Metagenomic profiling of ammonia- and methane-oxidizing microorganisms in a Dutch drinking water treatment plant.</title>
        <authorList>
            <person name="Poghosyan L."/>
            <person name="Leucker S."/>
        </authorList>
    </citation>
    <scope>NUCLEOTIDE SEQUENCE [LARGE SCALE GENOMIC DNA]</scope>
    <source>
        <strain evidence="3">S-RSF-IL-03</strain>
    </source>
</reference>
<evidence type="ECO:0000313" key="4">
    <source>
        <dbReference type="Proteomes" id="UP000580839"/>
    </source>
</evidence>
<comment type="caution">
    <text evidence="3">The sequence shown here is derived from an EMBL/GenBank/DDBJ whole genome shotgun (WGS) entry which is preliminary data.</text>
</comment>
<dbReference type="CDD" id="cd00229">
    <property type="entry name" value="SGNH_hydrolase"/>
    <property type="match status" value="2"/>
</dbReference>
<dbReference type="PANTHER" id="PTHR43784">
    <property type="entry name" value="GDSL-LIKE LIPASE/ACYLHYDROLASE, PUTATIVE (AFU_ORTHOLOGUE AFUA_2G00820)-RELATED"/>
    <property type="match status" value="1"/>
</dbReference>